<dbReference type="EMBL" id="JAQQWN010000010">
    <property type="protein sequence ID" value="KAK8062892.1"/>
    <property type="molecule type" value="Genomic_DNA"/>
</dbReference>
<dbReference type="RefSeq" id="XP_066661491.1">
    <property type="nucleotide sequence ID" value="XM_066819303.1"/>
</dbReference>
<comment type="caution">
    <text evidence="1">The sequence shown here is derived from an EMBL/GenBank/DDBJ whole genome shotgun (WGS) entry which is preliminary data.</text>
</comment>
<proteinExistence type="predicted"/>
<reference evidence="1 2" key="1">
    <citation type="submission" date="2023-01" db="EMBL/GenBank/DDBJ databases">
        <title>Analysis of 21 Apiospora genomes using comparative genomics revels a genus with tremendous synthesis potential of carbohydrate active enzymes and secondary metabolites.</title>
        <authorList>
            <person name="Sorensen T."/>
        </authorList>
    </citation>
    <scope>NUCLEOTIDE SEQUENCE [LARGE SCALE GENOMIC DNA]</scope>
    <source>
        <strain evidence="1 2">CBS 114990</strain>
    </source>
</reference>
<evidence type="ECO:0000313" key="1">
    <source>
        <dbReference type="EMBL" id="KAK8062892.1"/>
    </source>
</evidence>
<evidence type="ECO:0000313" key="2">
    <source>
        <dbReference type="Proteomes" id="UP001433268"/>
    </source>
</evidence>
<accession>A0ABR1UVH3</accession>
<keyword evidence="2" id="KW-1185">Reference proteome</keyword>
<sequence>MIFCQPVLWLNYLPEALPDILQPCLVLLGRLAAAKSSDLAVRQEANAEAVTVSLHRDRLDVDSATALVAEEEGTVGMKHVLPHAFRLKEVEWDVDLKIFEGGEVSLLGVVQEVAQCLVADCLGVFIGFVLGIVRYCFRSSQRHSLELAEVNARHALTEQLVGAVDVKTVRLRVHVGTEDVDRGVRHLDIPLQCLVARLLVHSRTDW</sequence>
<name>A0ABR1UVH3_9PEZI</name>
<dbReference type="GeneID" id="92052363"/>
<gene>
    <name evidence="1" type="ORF">PG997_014989</name>
</gene>
<dbReference type="Proteomes" id="UP001433268">
    <property type="component" value="Unassembled WGS sequence"/>
</dbReference>
<organism evidence="1 2">
    <name type="scientific">Apiospora hydei</name>
    <dbReference type="NCBI Taxonomy" id="1337664"/>
    <lineage>
        <taxon>Eukaryota</taxon>
        <taxon>Fungi</taxon>
        <taxon>Dikarya</taxon>
        <taxon>Ascomycota</taxon>
        <taxon>Pezizomycotina</taxon>
        <taxon>Sordariomycetes</taxon>
        <taxon>Xylariomycetidae</taxon>
        <taxon>Amphisphaeriales</taxon>
        <taxon>Apiosporaceae</taxon>
        <taxon>Apiospora</taxon>
    </lineage>
</organism>
<protein>
    <submittedName>
        <fullName evidence="1">Uncharacterized protein</fullName>
    </submittedName>
</protein>